<feature type="transmembrane region" description="Helical" evidence="1">
    <location>
        <begin position="76"/>
        <end position="93"/>
    </location>
</feature>
<evidence type="ECO:0000256" key="1">
    <source>
        <dbReference type="SAM" id="Phobius"/>
    </source>
</evidence>
<dbReference type="NCBIfam" id="TIGR04370">
    <property type="entry name" value="glyco_rpt_poly"/>
    <property type="match status" value="1"/>
</dbReference>
<feature type="transmembrane region" description="Helical" evidence="1">
    <location>
        <begin position="193"/>
        <end position="212"/>
    </location>
</feature>
<dbReference type="Proteomes" id="UP000271374">
    <property type="component" value="Unassembled WGS sequence"/>
</dbReference>
<dbReference type="EMBL" id="RXNT01000001">
    <property type="protein sequence ID" value="RTR36406.1"/>
    <property type="molecule type" value="Genomic_DNA"/>
</dbReference>
<organism evidence="2 3">
    <name type="scientific">Bacillus yapensis</name>
    <dbReference type="NCBI Taxonomy" id="2492960"/>
    <lineage>
        <taxon>Bacteria</taxon>
        <taxon>Bacillati</taxon>
        <taxon>Bacillota</taxon>
        <taxon>Bacilli</taxon>
        <taxon>Bacillales</taxon>
        <taxon>Bacillaceae</taxon>
        <taxon>Bacillus</taxon>
    </lineage>
</organism>
<name>A0A431WLS8_9BACI</name>
<dbReference type="AlphaFoldDB" id="A0A431WLS8"/>
<gene>
    <name evidence="2" type="ORF">EKG37_02295</name>
</gene>
<dbReference type="OrthoDB" id="6870757at2"/>
<keyword evidence="1" id="KW-1133">Transmembrane helix</keyword>
<evidence type="ECO:0000313" key="3">
    <source>
        <dbReference type="Proteomes" id="UP000271374"/>
    </source>
</evidence>
<sequence length="410" mass="47041">MERSINNLINPYFIYVLSFLAVLIAYLFGWSNLFPNLGGSLLIFLLCSIIIALFMGREVAKRKIITFNRLFYKDKLVWVTIAILVGYVIEFIYHGNFPLLAIITNIPLSYHEFGIPTFHVILVTFNSFFSIVLFQVLLSEEKKRKGKLILLLVLNLLPSVLIMNRGMLVIILMSCVFVYLIRYQDKITMKKVAGLLGLFLIALYLFGVVGNVRVNNSYQTDTSLFDNSLFLQLGGASEEFRESFIPKEYFWPYIYLTSPMANLQETLNNFEHNEDVTTYNTFSFVVTQIFPDFVSKRIAAMLSISVPNVLQIAPEFNVGTAFAESFVILGWVGISLFVLFLFVFALFYILFLKSINSKYFVAGVAIINSIFVFNAFTNMFAFTGLSFQLVYPILFTIWDTFRNKKEGRCE</sequence>
<feature type="transmembrane region" description="Helical" evidence="1">
    <location>
        <begin position="37"/>
        <end position="55"/>
    </location>
</feature>
<feature type="transmembrane region" description="Helical" evidence="1">
    <location>
        <begin position="113"/>
        <end position="136"/>
    </location>
</feature>
<keyword evidence="3" id="KW-1185">Reference proteome</keyword>
<protein>
    <submittedName>
        <fullName evidence="2">Oligosaccharide repeat unit polymerase</fullName>
    </submittedName>
</protein>
<feature type="transmembrane region" description="Helical" evidence="1">
    <location>
        <begin position="326"/>
        <end position="352"/>
    </location>
</feature>
<reference evidence="2 3" key="1">
    <citation type="submission" date="2018-12" db="EMBL/GenBank/DDBJ databases">
        <title>Bacillus yapensis draft genome sequence.</title>
        <authorList>
            <person name="Yu L."/>
            <person name="Xu X."/>
            <person name="Tang X."/>
        </authorList>
    </citation>
    <scope>NUCLEOTIDE SEQUENCE [LARGE SCALE GENOMIC DNA]</scope>
    <source>
        <strain evidence="2 3">XXST-01</strain>
    </source>
</reference>
<evidence type="ECO:0000313" key="2">
    <source>
        <dbReference type="EMBL" id="RTR36406.1"/>
    </source>
</evidence>
<accession>A0A431WLS8</accession>
<feature type="transmembrane region" description="Helical" evidence="1">
    <location>
        <begin position="359"/>
        <end position="376"/>
    </location>
</feature>
<comment type="caution">
    <text evidence="2">The sequence shown here is derived from an EMBL/GenBank/DDBJ whole genome shotgun (WGS) entry which is preliminary data.</text>
</comment>
<proteinExistence type="predicted"/>
<keyword evidence="1" id="KW-0812">Transmembrane</keyword>
<keyword evidence="1" id="KW-0472">Membrane</keyword>
<feature type="transmembrane region" description="Helical" evidence="1">
    <location>
        <begin position="12"/>
        <end position="31"/>
    </location>
</feature>
<feature type="transmembrane region" description="Helical" evidence="1">
    <location>
        <begin position="148"/>
        <end position="181"/>
    </location>
</feature>